<keyword evidence="1" id="KW-0812">Transmembrane</keyword>
<dbReference type="Gene3D" id="3.20.20.370">
    <property type="entry name" value="Glycoside hydrolase/deacetylase"/>
    <property type="match status" value="1"/>
</dbReference>
<dbReference type="InterPro" id="IPR002509">
    <property type="entry name" value="NODB_dom"/>
</dbReference>
<accession>A0ABV5AHM9</accession>
<dbReference type="PANTHER" id="PTHR10587">
    <property type="entry name" value="GLYCOSYL TRANSFERASE-RELATED"/>
    <property type="match status" value="1"/>
</dbReference>
<dbReference type="EMBL" id="JBDXSU010000014">
    <property type="protein sequence ID" value="MFB5191794.1"/>
    <property type="molecule type" value="Genomic_DNA"/>
</dbReference>
<dbReference type="SUPFAM" id="SSF88713">
    <property type="entry name" value="Glycoside hydrolase/deacetylase"/>
    <property type="match status" value="1"/>
</dbReference>
<dbReference type="RefSeq" id="WP_275476436.1">
    <property type="nucleotide sequence ID" value="NZ_CP162940.1"/>
</dbReference>
<comment type="caution">
    <text evidence="3">The sequence shown here is derived from an EMBL/GenBank/DDBJ whole genome shotgun (WGS) entry which is preliminary data.</text>
</comment>
<reference evidence="3 4" key="1">
    <citation type="journal article" date="2024" name="Int. J. Mol. Sci.">
        <title>Exploration of Alicyclobacillus spp. Genome in Search of Antibiotic Resistance.</title>
        <authorList>
            <person name="Bucka-Kolendo J."/>
            <person name="Kiousi D.E."/>
            <person name="Dekowska A."/>
            <person name="Mikolajczuk-Szczyrba A."/>
            <person name="Karadedos D.M."/>
            <person name="Michael P."/>
            <person name="Galanis A."/>
            <person name="Sokolowska B."/>
        </authorList>
    </citation>
    <scope>NUCLEOTIDE SEQUENCE [LARGE SCALE GENOMIC DNA]</scope>
    <source>
        <strain evidence="3 4">KKP 3000</strain>
    </source>
</reference>
<keyword evidence="4" id="KW-1185">Reference proteome</keyword>
<dbReference type="Proteomes" id="UP001579974">
    <property type="component" value="Unassembled WGS sequence"/>
</dbReference>
<keyword evidence="1" id="KW-0472">Membrane</keyword>
<feature type="domain" description="NodB homology" evidence="2">
    <location>
        <begin position="40"/>
        <end position="227"/>
    </location>
</feature>
<dbReference type="PANTHER" id="PTHR10587:SF137">
    <property type="entry name" value="4-DEOXY-4-FORMAMIDO-L-ARABINOSE-PHOSPHOUNDECAPRENOL DEFORMYLASE ARND-RELATED"/>
    <property type="match status" value="1"/>
</dbReference>
<evidence type="ECO:0000313" key="3">
    <source>
        <dbReference type="EMBL" id="MFB5191794.1"/>
    </source>
</evidence>
<dbReference type="CDD" id="cd10959">
    <property type="entry name" value="CE4_NodB_like_3"/>
    <property type="match status" value="1"/>
</dbReference>
<dbReference type="InterPro" id="IPR050248">
    <property type="entry name" value="Polysacc_deacetylase_ArnD"/>
</dbReference>
<organism evidence="3 4">
    <name type="scientific">Alicyclobacillus fastidiosus</name>
    <dbReference type="NCBI Taxonomy" id="392011"/>
    <lineage>
        <taxon>Bacteria</taxon>
        <taxon>Bacillati</taxon>
        <taxon>Bacillota</taxon>
        <taxon>Bacilli</taxon>
        <taxon>Bacillales</taxon>
        <taxon>Alicyclobacillaceae</taxon>
        <taxon>Alicyclobacillus</taxon>
    </lineage>
</organism>
<evidence type="ECO:0000256" key="1">
    <source>
        <dbReference type="SAM" id="Phobius"/>
    </source>
</evidence>
<name>A0ABV5AHM9_9BACL</name>
<keyword evidence="1" id="KW-1133">Transmembrane helix</keyword>
<proteinExistence type="predicted"/>
<protein>
    <submittedName>
        <fullName evidence="3">Polysaccharide deacetylase family protein</fullName>
    </submittedName>
</protein>
<dbReference type="Pfam" id="PF01522">
    <property type="entry name" value="Polysacc_deac_1"/>
    <property type="match status" value="1"/>
</dbReference>
<dbReference type="InterPro" id="IPR011330">
    <property type="entry name" value="Glyco_hydro/deAcase_b/a-brl"/>
</dbReference>
<dbReference type="PROSITE" id="PS51677">
    <property type="entry name" value="NODB"/>
    <property type="match status" value="1"/>
</dbReference>
<gene>
    <name evidence="3" type="ORF">KKP3000_000576</name>
</gene>
<sequence length="236" mass="26444">MAWWLTVMLIVLILMILYCAFPTVWTRGFGRSMRTTGMDGTVSLTFDDGPNPTYTPRLLDALKAHDIQATFFVLSERALQYRDIVERMIAEGHDVQVHGSRHWFVPFLPPSAARVQCVGAAKALEQAFPLSVRVYRPTWGAANLASLFAVWRTGMILCTWNVMVGDWRVTEPNELVQRIVGKLQNQSVIVLHDSDHTFGAERGAPERVVQAIPGISEAVKSRGLRFVRICDCLGES</sequence>
<feature type="transmembrane region" description="Helical" evidence="1">
    <location>
        <begin position="6"/>
        <end position="25"/>
    </location>
</feature>
<evidence type="ECO:0000259" key="2">
    <source>
        <dbReference type="PROSITE" id="PS51677"/>
    </source>
</evidence>
<evidence type="ECO:0000313" key="4">
    <source>
        <dbReference type="Proteomes" id="UP001579974"/>
    </source>
</evidence>